<dbReference type="Gene3D" id="3.40.50.1820">
    <property type="entry name" value="alpha/beta hydrolase"/>
    <property type="match status" value="1"/>
</dbReference>
<feature type="compositionally biased region" description="Low complexity" evidence="6">
    <location>
        <begin position="225"/>
        <end position="237"/>
    </location>
</feature>
<keyword evidence="3" id="KW-0645">Protease</keyword>
<dbReference type="Pfam" id="PF00450">
    <property type="entry name" value="Peptidase_S10"/>
    <property type="match status" value="1"/>
</dbReference>
<feature type="compositionally biased region" description="Polar residues" evidence="6">
    <location>
        <begin position="240"/>
        <end position="249"/>
    </location>
</feature>
<reference evidence="7 8" key="1">
    <citation type="journal article" date="2024" name="IMA Fungus">
        <title>IMA Genome - F19 : A genome assembly and annotation guide to empower mycologists, including annotated draft genome sequences of Ceratocystis pirilliformis, Diaporthe australafricana, Fusarium ophioides, Paecilomyces lecythidis, and Sporothrix stenoceras.</title>
        <authorList>
            <person name="Aylward J."/>
            <person name="Wilson A.M."/>
            <person name="Visagie C.M."/>
            <person name="Spraker J."/>
            <person name="Barnes I."/>
            <person name="Buitendag C."/>
            <person name="Ceriani C."/>
            <person name="Del Mar Angel L."/>
            <person name="du Plessis D."/>
            <person name="Fuchs T."/>
            <person name="Gasser K."/>
            <person name="Kramer D."/>
            <person name="Li W."/>
            <person name="Munsamy K."/>
            <person name="Piso A."/>
            <person name="Price J.L."/>
            <person name="Sonnekus B."/>
            <person name="Thomas C."/>
            <person name="van der Nest A."/>
            <person name="van Dijk A."/>
            <person name="van Heerden A."/>
            <person name="van Vuuren N."/>
            <person name="Yilmaz N."/>
            <person name="Duong T.A."/>
            <person name="van der Merwe N.A."/>
            <person name="Wingfield M.J."/>
            <person name="Wingfield B.D."/>
        </authorList>
    </citation>
    <scope>NUCLEOTIDE SEQUENCE [LARGE SCALE GENOMIC DNA]</scope>
    <source>
        <strain evidence="7 8">CMW 5346</strain>
    </source>
</reference>
<organism evidence="7 8">
    <name type="scientific">Sporothrix stenoceras</name>
    <dbReference type="NCBI Taxonomy" id="5173"/>
    <lineage>
        <taxon>Eukaryota</taxon>
        <taxon>Fungi</taxon>
        <taxon>Dikarya</taxon>
        <taxon>Ascomycota</taxon>
        <taxon>Pezizomycotina</taxon>
        <taxon>Sordariomycetes</taxon>
        <taxon>Sordariomycetidae</taxon>
        <taxon>Ophiostomatales</taxon>
        <taxon>Ophiostomataceae</taxon>
        <taxon>Sporothrix</taxon>
    </lineage>
</organism>
<comment type="caution">
    <text evidence="7">The sequence shown here is derived from an EMBL/GenBank/DDBJ whole genome shotgun (WGS) entry which is preliminary data.</text>
</comment>
<accession>A0ABR3ZR26</accession>
<evidence type="ECO:0000313" key="7">
    <source>
        <dbReference type="EMBL" id="KAL1903106.1"/>
    </source>
</evidence>
<comment type="similarity">
    <text evidence="1">Belongs to the peptidase S10 family.</text>
</comment>
<dbReference type="InterPro" id="IPR029058">
    <property type="entry name" value="AB_hydrolase_fold"/>
</dbReference>
<gene>
    <name evidence="7" type="ORF">Sste5346_000390</name>
</gene>
<keyword evidence="4" id="KW-0378">Hydrolase</keyword>
<keyword evidence="8" id="KW-1185">Reference proteome</keyword>
<name>A0ABR3ZR26_9PEZI</name>
<evidence type="ECO:0000256" key="6">
    <source>
        <dbReference type="SAM" id="MobiDB-lite"/>
    </source>
</evidence>
<feature type="region of interest" description="Disordered" evidence="6">
    <location>
        <begin position="210"/>
        <end position="249"/>
    </location>
</feature>
<dbReference type="SUPFAM" id="SSF53474">
    <property type="entry name" value="alpha/beta-Hydrolases"/>
    <property type="match status" value="1"/>
</dbReference>
<evidence type="ECO:0000256" key="3">
    <source>
        <dbReference type="ARBA" id="ARBA00022670"/>
    </source>
</evidence>
<dbReference type="InterPro" id="IPR001563">
    <property type="entry name" value="Peptidase_S10"/>
</dbReference>
<keyword evidence="2" id="KW-0121">Carboxypeptidase</keyword>
<keyword evidence="5" id="KW-0325">Glycoprotein</keyword>
<evidence type="ECO:0000256" key="5">
    <source>
        <dbReference type="ARBA" id="ARBA00023180"/>
    </source>
</evidence>
<dbReference type="EMBL" id="JAWCUI010000002">
    <property type="protein sequence ID" value="KAL1903106.1"/>
    <property type="molecule type" value="Genomic_DNA"/>
</dbReference>
<evidence type="ECO:0000256" key="1">
    <source>
        <dbReference type="ARBA" id="ARBA00009431"/>
    </source>
</evidence>
<evidence type="ECO:0000256" key="4">
    <source>
        <dbReference type="ARBA" id="ARBA00022801"/>
    </source>
</evidence>
<evidence type="ECO:0000313" key="8">
    <source>
        <dbReference type="Proteomes" id="UP001583186"/>
    </source>
</evidence>
<sequence length="249" mass="27071">MGRDNVEGPYYFYGSRNMYDIRRPADDPIVPQQAFVDFLNLPATRAALGIDRIPELSTVPTPNTTSSSFVYAAQSEAVYNVFTRAGDYVFPSFLADLEYLLENGIRVLLMHGDADYIANWFGGEAVSLALSYPQSFLFQAMPYTPLVFDDLESPENPDSPGNGNGSVQGKVREYGNLSFAVVYDAGHFLPFDKPALALEMFRRAVANLDLPTGRGPTNNTAVPFAPDSPLSAASADATTRDISTSSPPS</sequence>
<evidence type="ECO:0000256" key="2">
    <source>
        <dbReference type="ARBA" id="ARBA00022645"/>
    </source>
</evidence>
<dbReference type="Proteomes" id="UP001583186">
    <property type="component" value="Unassembled WGS sequence"/>
</dbReference>
<protein>
    <submittedName>
        <fullName evidence="7">Uncharacterized protein</fullName>
    </submittedName>
</protein>
<proteinExistence type="inferred from homology"/>